<reference evidence="1" key="1">
    <citation type="journal article" date="2012" name="Science">
        <title>Fermentation, hydrogen, and sulfur metabolism in multiple uncultivated bacterial phyla.</title>
        <authorList>
            <person name="Wrighton K.C."/>
            <person name="Thomas B.C."/>
            <person name="Sharon I."/>
            <person name="Miller C.S."/>
            <person name="Castelle C.J."/>
            <person name="VerBerkmoes N.C."/>
            <person name="Wilkins M.J."/>
            <person name="Hettich R.L."/>
            <person name="Lipton M.S."/>
            <person name="Williams K.H."/>
            <person name="Long P.E."/>
            <person name="Banfield J.F."/>
        </authorList>
    </citation>
    <scope>NUCLEOTIDE SEQUENCE [LARGE SCALE GENOMIC DNA]</scope>
</reference>
<feature type="non-terminal residue" evidence="1">
    <location>
        <position position="1"/>
    </location>
</feature>
<dbReference type="AlphaFoldDB" id="K2GC05"/>
<comment type="caution">
    <text evidence="1">The sequence shown here is derived from an EMBL/GenBank/DDBJ whole genome shotgun (WGS) entry which is preliminary data.</text>
</comment>
<name>K2GC05_9BACT</name>
<evidence type="ECO:0000313" key="1">
    <source>
        <dbReference type="EMBL" id="EKE27729.1"/>
    </source>
</evidence>
<gene>
    <name evidence="1" type="ORF">ACD_3C00163G0001</name>
</gene>
<accession>K2GC05</accession>
<sequence>HSFPTRRSSDLEVVPFDIDKAGFWIWSAWISIDDIEKIRKD</sequence>
<organism evidence="1">
    <name type="scientific">uncultured bacterium</name>
    <name type="common">gcode 4</name>
    <dbReference type="NCBI Taxonomy" id="1234023"/>
    <lineage>
        <taxon>Bacteria</taxon>
        <taxon>environmental samples</taxon>
    </lineage>
</organism>
<protein>
    <submittedName>
        <fullName evidence="1">Uncharacterized protein</fullName>
    </submittedName>
</protein>
<proteinExistence type="predicted"/>
<dbReference type="EMBL" id="AMFJ01000437">
    <property type="protein sequence ID" value="EKE27729.1"/>
    <property type="molecule type" value="Genomic_DNA"/>
</dbReference>